<comment type="caution">
    <text evidence="1">The sequence shown here is derived from an EMBL/GenBank/DDBJ whole genome shotgun (WGS) entry which is preliminary data.</text>
</comment>
<dbReference type="EMBL" id="QOWE01000003">
    <property type="protein sequence ID" value="RCR70794.1"/>
    <property type="molecule type" value="Genomic_DNA"/>
</dbReference>
<organism evidence="1 2">
    <name type="scientific">Larkinella punicea</name>
    <dbReference type="NCBI Taxonomy" id="2315727"/>
    <lineage>
        <taxon>Bacteria</taxon>
        <taxon>Pseudomonadati</taxon>
        <taxon>Bacteroidota</taxon>
        <taxon>Cytophagia</taxon>
        <taxon>Cytophagales</taxon>
        <taxon>Spirosomataceae</taxon>
        <taxon>Larkinella</taxon>
    </lineage>
</organism>
<dbReference type="AlphaFoldDB" id="A0A368JVV9"/>
<dbReference type="RefSeq" id="WP_114404711.1">
    <property type="nucleotide sequence ID" value="NZ_QOWE01000003.1"/>
</dbReference>
<dbReference type="OrthoDB" id="1036397at2"/>
<keyword evidence="2" id="KW-1185">Reference proteome</keyword>
<sequence length="93" mass="10801">MVEVFKTNVRDTRHANRLLDLIHQTFTQYTANFDLEDCDRILRIHSSTGLVEPCFVISLVQDFGFSAEVLPDDVPLIQPDFLVRDTLRTKTYE</sequence>
<reference evidence="1 2" key="1">
    <citation type="submission" date="2018-07" db="EMBL/GenBank/DDBJ databases">
        <title>Genome analysis of Larkinella rosea.</title>
        <authorList>
            <person name="Zhou Z."/>
            <person name="Wang G."/>
        </authorList>
    </citation>
    <scope>NUCLEOTIDE SEQUENCE [LARGE SCALE GENOMIC DNA]</scope>
    <source>
        <strain evidence="2">zzj9</strain>
    </source>
</reference>
<accession>A0A368JVV9</accession>
<proteinExistence type="predicted"/>
<dbReference type="Proteomes" id="UP000253383">
    <property type="component" value="Unassembled WGS sequence"/>
</dbReference>
<name>A0A368JVV9_9BACT</name>
<evidence type="ECO:0000313" key="1">
    <source>
        <dbReference type="EMBL" id="RCR70794.1"/>
    </source>
</evidence>
<evidence type="ECO:0000313" key="2">
    <source>
        <dbReference type="Proteomes" id="UP000253383"/>
    </source>
</evidence>
<protein>
    <submittedName>
        <fullName evidence="1">Uncharacterized protein</fullName>
    </submittedName>
</protein>
<gene>
    <name evidence="1" type="ORF">DUE52_04150</name>
</gene>